<comment type="catalytic activity">
    <reaction evidence="1">
        <text>S-ubiquitinyl-[E2 ubiquitin-conjugating enzyme]-L-cysteine + [acceptor protein]-L-lysine = [E2 ubiquitin-conjugating enzyme]-L-cysteine + N(6)-ubiquitinyl-[acceptor protein]-L-lysine.</text>
        <dbReference type="EC" id="2.3.2.27"/>
    </reaction>
</comment>
<evidence type="ECO:0000256" key="3">
    <source>
        <dbReference type="ARBA" id="ARBA00022679"/>
    </source>
</evidence>
<organism evidence="11 12">
    <name type="scientific">Theobroma cacao</name>
    <name type="common">Cacao</name>
    <name type="synonym">Cocoa</name>
    <dbReference type="NCBI Taxonomy" id="3641"/>
    <lineage>
        <taxon>Eukaryota</taxon>
        <taxon>Viridiplantae</taxon>
        <taxon>Streptophyta</taxon>
        <taxon>Embryophyta</taxon>
        <taxon>Tracheophyta</taxon>
        <taxon>Spermatophyta</taxon>
        <taxon>Magnoliopsida</taxon>
        <taxon>eudicotyledons</taxon>
        <taxon>Gunneridae</taxon>
        <taxon>Pentapetalae</taxon>
        <taxon>rosids</taxon>
        <taxon>malvids</taxon>
        <taxon>Malvales</taxon>
        <taxon>Malvaceae</taxon>
        <taxon>Byttnerioideae</taxon>
        <taxon>Theobroma</taxon>
    </lineage>
</organism>
<dbReference type="GO" id="GO:0008270">
    <property type="term" value="F:zinc ion binding"/>
    <property type="evidence" value="ECO:0007669"/>
    <property type="project" value="UniProtKB-KW"/>
</dbReference>
<dbReference type="SUPFAM" id="SSF57850">
    <property type="entry name" value="RING/U-box"/>
    <property type="match status" value="1"/>
</dbReference>
<dbReference type="PANTHER" id="PTHR22937:SF65">
    <property type="entry name" value="E3 UBIQUITIN-PROTEIN LIGASE ARK2C"/>
    <property type="match status" value="1"/>
</dbReference>
<evidence type="ECO:0000256" key="5">
    <source>
        <dbReference type="ARBA" id="ARBA00022771"/>
    </source>
</evidence>
<dbReference type="InterPro" id="IPR013083">
    <property type="entry name" value="Znf_RING/FYVE/PHD"/>
</dbReference>
<dbReference type="Gramene" id="EOY18607">
    <property type="protein sequence ID" value="EOY18607"/>
    <property type="gene ID" value="TCM_043109"/>
</dbReference>
<dbReference type="GO" id="GO:0061630">
    <property type="term" value="F:ubiquitin protein ligase activity"/>
    <property type="evidence" value="ECO:0000318"/>
    <property type="project" value="GO_Central"/>
</dbReference>
<sequence length="550" mass="61207">MEHRQLTSAVPLFKIDQNHNQNSITAEQPYMHRGRAIAPENGSFVYPMENVPRSTPYSAIPQYIASRPLEHYSSNLRLGDSQVHAPHSCPSYDSFPHFPGVGSLYSTPVNDTSHSYSIHHDSFAVCEVGDGLLDCGMNIGRGLFKRKSRISLSCERGGTSRYYSAGSSSNSSEFHPDKQATDYPNYPSGTVGLSHYRGGNLSNGNENPPRNVRSRPRNDLEHNQRQIHPSSYSSHHYWPTAHQSSDSGRVNLTSLCAGATNYNQNNIGISYPTQGGFAISGNTGLRYETNQNFVGESTAGIGGHSHDSVSGRDPVSSAQYFPILHDQAAMGIHSNYSQSAVPSYGVDLRSSQWPQGVGLRSSWWPQETAPTENSLPSLTETYPSRYSRTFSARSWRNRRDTRSRIAAERFQSFQNAENAHDRMGSEAQEDRSFLYGSRNSFDQYRDMRLDVDNMSYEELLALGERIGNVNTGLSEDVMSNCLKETIYSSYKNQHEATCAICLEEYKNGDGIGMMRCGHDYHLLCIKRWLAVKNACPICKAPALADGSKEE</sequence>
<dbReference type="Gramene" id="EOY18606">
    <property type="protein sequence ID" value="EOY18606"/>
    <property type="gene ID" value="TCM_043109"/>
</dbReference>
<dbReference type="Proteomes" id="UP000026915">
    <property type="component" value="Chromosome 10"/>
</dbReference>
<dbReference type="PANTHER" id="PTHR22937">
    <property type="entry name" value="E3 UBIQUITIN-PROTEIN LIGASE RNF165"/>
    <property type="match status" value="1"/>
</dbReference>
<dbReference type="Gramene" id="EOY18605">
    <property type="protein sequence ID" value="EOY18605"/>
    <property type="gene ID" value="TCM_043109"/>
</dbReference>
<dbReference type="eggNOG" id="KOG0800">
    <property type="taxonomic scope" value="Eukaryota"/>
</dbReference>
<reference evidence="11 12" key="1">
    <citation type="journal article" date="2013" name="Genome Biol.">
        <title>The genome sequence of the most widely cultivated cacao type and its use to identify candidate genes regulating pod color.</title>
        <authorList>
            <person name="Motamayor J.C."/>
            <person name="Mockaitis K."/>
            <person name="Schmutz J."/>
            <person name="Haiminen N."/>
            <person name="Iii D.L."/>
            <person name="Cornejo O."/>
            <person name="Findley S.D."/>
            <person name="Zheng P."/>
            <person name="Utro F."/>
            <person name="Royaert S."/>
            <person name="Saski C."/>
            <person name="Jenkins J."/>
            <person name="Podicheti R."/>
            <person name="Zhao M."/>
            <person name="Scheffler B.E."/>
            <person name="Stack J.C."/>
            <person name="Feltus F.A."/>
            <person name="Mustiga G.M."/>
            <person name="Amores F."/>
            <person name="Phillips W."/>
            <person name="Marelli J.P."/>
            <person name="May G.D."/>
            <person name="Shapiro H."/>
            <person name="Ma J."/>
            <person name="Bustamante C.D."/>
            <person name="Schnell R.J."/>
            <person name="Main D."/>
            <person name="Gilbert D."/>
            <person name="Parida L."/>
            <person name="Kuhn D.N."/>
        </authorList>
    </citation>
    <scope>NUCLEOTIDE SEQUENCE [LARGE SCALE GENOMIC DNA]</scope>
    <source>
        <strain evidence="12">cv. Matina 1-6</strain>
    </source>
</reference>
<keyword evidence="5 8" id="KW-0863">Zinc-finger</keyword>
<evidence type="ECO:0000256" key="7">
    <source>
        <dbReference type="ARBA" id="ARBA00022833"/>
    </source>
</evidence>
<evidence type="ECO:0000256" key="6">
    <source>
        <dbReference type="ARBA" id="ARBA00022786"/>
    </source>
</evidence>
<keyword evidence="12" id="KW-1185">Reference proteome</keyword>
<evidence type="ECO:0000256" key="2">
    <source>
        <dbReference type="ARBA" id="ARBA00012483"/>
    </source>
</evidence>
<dbReference type="STRING" id="3641.A0A061FNZ2"/>
<dbReference type="Pfam" id="PF13639">
    <property type="entry name" value="zf-RING_2"/>
    <property type="match status" value="1"/>
</dbReference>
<evidence type="ECO:0000256" key="9">
    <source>
        <dbReference type="SAM" id="MobiDB-lite"/>
    </source>
</evidence>
<dbReference type="Gramene" id="EOY18608">
    <property type="protein sequence ID" value="EOY18608"/>
    <property type="gene ID" value="TCM_043109"/>
</dbReference>
<evidence type="ECO:0000313" key="12">
    <source>
        <dbReference type="Proteomes" id="UP000026915"/>
    </source>
</evidence>
<feature type="domain" description="RING-type" evidence="10">
    <location>
        <begin position="498"/>
        <end position="539"/>
    </location>
</feature>
<dbReference type="InterPro" id="IPR001841">
    <property type="entry name" value="Znf_RING"/>
</dbReference>
<evidence type="ECO:0000313" key="11">
    <source>
        <dbReference type="EMBL" id="EOY18608.1"/>
    </source>
</evidence>
<dbReference type="SMART" id="SM00184">
    <property type="entry name" value="RING"/>
    <property type="match status" value="1"/>
</dbReference>
<evidence type="ECO:0000259" key="10">
    <source>
        <dbReference type="PROSITE" id="PS50089"/>
    </source>
</evidence>
<evidence type="ECO:0000256" key="1">
    <source>
        <dbReference type="ARBA" id="ARBA00000900"/>
    </source>
</evidence>
<dbReference type="Gramene" id="EOY18604">
    <property type="protein sequence ID" value="EOY18604"/>
    <property type="gene ID" value="TCM_043109"/>
</dbReference>
<dbReference type="HOGENOM" id="CLU_036557_0_0_1"/>
<dbReference type="OMA" id="CLKETIY"/>
<keyword evidence="6" id="KW-0833">Ubl conjugation pathway</keyword>
<evidence type="ECO:0000256" key="4">
    <source>
        <dbReference type="ARBA" id="ARBA00022723"/>
    </source>
</evidence>
<dbReference type="EMBL" id="CM001888">
    <property type="protein sequence ID" value="EOY18606.1"/>
    <property type="molecule type" value="Genomic_DNA"/>
</dbReference>
<dbReference type="EMBL" id="CM001888">
    <property type="protein sequence ID" value="EOY18605.1"/>
    <property type="molecule type" value="Genomic_DNA"/>
</dbReference>
<feature type="region of interest" description="Disordered" evidence="9">
    <location>
        <begin position="162"/>
        <end position="246"/>
    </location>
</feature>
<dbReference type="Gene3D" id="3.30.40.10">
    <property type="entry name" value="Zinc/RING finger domain, C3HC4 (zinc finger)"/>
    <property type="match status" value="1"/>
</dbReference>
<accession>A0A061FNZ2</accession>
<dbReference type="PROSITE" id="PS50089">
    <property type="entry name" value="ZF_RING_2"/>
    <property type="match status" value="1"/>
</dbReference>
<keyword evidence="3" id="KW-0808">Transferase</keyword>
<feature type="compositionally biased region" description="Low complexity" evidence="9">
    <location>
        <begin position="162"/>
        <end position="172"/>
    </location>
</feature>
<evidence type="ECO:0000256" key="8">
    <source>
        <dbReference type="PROSITE-ProRule" id="PRU00175"/>
    </source>
</evidence>
<dbReference type="InterPro" id="IPR045191">
    <property type="entry name" value="MBR1/2-like"/>
</dbReference>
<keyword evidence="7" id="KW-0862">Zinc</keyword>
<dbReference type="AlphaFoldDB" id="A0A061FNZ2"/>
<proteinExistence type="predicted"/>
<gene>
    <name evidence="11" type="ORF">TCM_043109</name>
</gene>
<dbReference type="EMBL" id="CM001888">
    <property type="protein sequence ID" value="EOY18604.1"/>
    <property type="molecule type" value="Genomic_DNA"/>
</dbReference>
<dbReference type="EMBL" id="CM001888">
    <property type="protein sequence ID" value="EOY18608.1"/>
    <property type="molecule type" value="Genomic_DNA"/>
</dbReference>
<dbReference type="EC" id="2.3.2.27" evidence="2"/>
<protein>
    <recommendedName>
        <fullName evidence="2">RING-type E3 ubiquitin transferase</fullName>
        <ecNumber evidence="2">2.3.2.27</ecNumber>
    </recommendedName>
</protein>
<keyword evidence="4" id="KW-0479">Metal-binding</keyword>
<dbReference type="InParanoid" id="A0A061FNZ2"/>
<dbReference type="CDD" id="cd16469">
    <property type="entry name" value="RING-H2_RNF24-like"/>
    <property type="match status" value="1"/>
</dbReference>
<name>A0A061FNZ2_THECC</name>
<dbReference type="EMBL" id="CM001888">
    <property type="protein sequence ID" value="EOY18607.1"/>
    <property type="molecule type" value="Genomic_DNA"/>
</dbReference>